<feature type="chain" id="PRO_5026137816" evidence="2">
    <location>
        <begin position="25"/>
        <end position="801"/>
    </location>
</feature>
<evidence type="ECO:0000256" key="2">
    <source>
        <dbReference type="SAM" id="SignalP"/>
    </source>
</evidence>
<sequence length="801" mass="86521">MTPRRIAFATTTAIALSLPVLAHAQEVTIVQPGGVGEDTRSLSAEEAVKLADPSFTEDDVAFMQGMIHHHYQAQQMAALVKGRSGAPELDVIAGRIDASQGDEIAFMRSWLADRGIEAPDPAIHAEHAKMGHMKGMMMPGMATPEQMAELATLEGVAFQQMWLKLMIAHHDGAIVMVDDLLDQPGSAYDPFLADFAADVKNEQQSEIDRMAALLDTLSEDPRSNLAAGFRDAGEAALNMKLVSAQPKAPGFFDPNNPAGLRPEKPADPDAEDVAEVAEADQAAGEGDAREPSLVERAPLFSFSNTDMAFQGNTLFVGNYHGFQVYDLGEDGIPTLRAAVVCPGGQGDVSAVGNLLIMSVEQTRGRKDCGTQGVREDVSPERFRGLRIFDISDPYRPKQVGQVQTCRGSHTHSVISGPGTDGKIIVYNSGTSFVREEKELAGCESDDLASDTSYFSIDVIEIPVANPAAARIVDSPRVFGLEDRVAGLWTGGDHGDGTQDTRRTDQCHDITAFPSKNIAAGACSGNGILLDISNPMEPKRIDAVTDDGFAYWHSATFNNDGTKVMYTDEWGGGGRPRCRAKDKRNWGADAIYDIDGTKLEYRSHYKLPAAQTDKENCVAHNGSIVPVPGRDIYVQAWYQGGISVVDFTDSANPFEIAYFDRGPVDKDQLVVGGYWSAYWYDGKIYGTEITRGLDVLELLPSEYLSAAEIAAAKQAIYQDDRFNPQQQTEVSWPAEVAARALVDQLARAGSIDGQTKANLLAMIDDREPDAVFALQTPAGEHDGLARQRFADLARAMAALLGG</sequence>
<evidence type="ECO:0000256" key="1">
    <source>
        <dbReference type="SAM" id="MobiDB-lite"/>
    </source>
</evidence>
<dbReference type="Pfam" id="PF03713">
    <property type="entry name" value="DUF305"/>
    <property type="match status" value="1"/>
</dbReference>
<feature type="signal peptide" evidence="2">
    <location>
        <begin position="1"/>
        <end position="24"/>
    </location>
</feature>
<keyword evidence="5" id="KW-1185">Reference proteome</keyword>
<accession>A0A6I4U8F1</accession>
<dbReference type="InterPro" id="IPR005183">
    <property type="entry name" value="DUF305_CopM-like"/>
</dbReference>
<keyword evidence="2" id="KW-0732">Signal</keyword>
<feature type="domain" description="DUF305" evidence="3">
    <location>
        <begin position="59"/>
        <end position="214"/>
    </location>
</feature>
<dbReference type="AlphaFoldDB" id="A0A6I4U8F1"/>
<dbReference type="RefSeq" id="WP_160617210.1">
    <property type="nucleotide sequence ID" value="NZ_WTYR01000001.1"/>
</dbReference>
<dbReference type="PANTHER" id="PTHR36933">
    <property type="entry name" value="SLL0788 PROTEIN"/>
    <property type="match status" value="1"/>
</dbReference>
<dbReference type="SUPFAM" id="SSF75011">
    <property type="entry name" value="3-carboxy-cis,cis-mucoante lactonizing enzyme"/>
    <property type="match status" value="1"/>
</dbReference>
<name>A0A6I4U8F1_9SPHN</name>
<dbReference type="InterPro" id="IPR012347">
    <property type="entry name" value="Ferritin-like"/>
</dbReference>
<proteinExistence type="predicted"/>
<dbReference type="EMBL" id="WTYR01000001">
    <property type="protein sequence ID" value="MXP10631.1"/>
    <property type="molecule type" value="Genomic_DNA"/>
</dbReference>
<evidence type="ECO:0000313" key="5">
    <source>
        <dbReference type="Proteomes" id="UP000429229"/>
    </source>
</evidence>
<organism evidence="4 5">
    <name type="scientific">Alteriqipengyuania halimionae</name>
    <dbReference type="NCBI Taxonomy" id="1926630"/>
    <lineage>
        <taxon>Bacteria</taxon>
        <taxon>Pseudomonadati</taxon>
        <taxon>Pseudomonadota</taxon>
        <taxon>Alphaproteobacteria</taxon>
        <taxon>Sphingomonadales</taxon>
        <taxon>Erythrobacteraceae</taxon>
        <taxon>Alteriqipengyuania</taxon>
    </lineage>
</organism>
<gene>
    <name evidence="4" type="ORF">GRI68_10625</name>
</gene>
<dbReference type="PANTHER" id="PTHR36933:SF1">
    <property type="entry name" value="SLL0788 PROTEIN"/>
    <property type="match status" value="1"/>
</dbReference>
<dbReference type="Proteomes" id="UP000429229">
    <property type="component" value="Unassembled WGS sequence"/>
</dbReference>
<reference evidence="4 5" key="1">
    <citation type="submission" date="2019-12" db="EMBL/GenBank/DDBJ databases">
        <title>Genomic-based taxomic classification of the family Erythrobacteraceae.</title>
        <authorList>
            <person name="Xu L."/>
        </authorList>
    </citation>
    <scope>NUCLEOTIDE SEQUENCE [LARGE SCALE GENOMIC DNA]</scope>
    <source>
        <strain evidence="4 5">LMG 29519</strain>
    </source>
</reference>
<dbReference type="Gene3D" id="1.20.1260.10">
    <property type="match status" value="1"/>
</dbReference>
<evidence type="ECO:0000313" key="4">
    <source>
        <dbReference type="EMBL" id="MXP10631.1"/>
    </source>
</evidence>
<feature type="region of interest" description="Disordered" evidence="1">
    <location>
        <begin position="251"/>
        <end position="270"/>
    </location>
</feature>
<dbReference type="OrthoDB" id="517560at2"/>
<comment type="caution">
    <text evidence="4">The sequence shown here is derived from an EMBL/GenBank/DDBJ whole genome shotgun (WGS) entry which is preliminary data.</text>
</comment>
<evidence type="ECO:0000259" key="3">
    <source>
        <dbReference type="Pfam" id="PF03713"/>
    </source>
</evidence>
<protein>
    <submittedName>
        <fullName evidence="4">DUF305 domain-containing protein</fullName>
    </submittedName>
</protein>